<sequence length="91" mass="10715">MDDETADHASMDEEMNPVSYEREYQKNKVTKQLPTIFKLLNIDPIHEKSVVSCIRVRVDEVHRKLHQLCDLLDEEPLVSYDPKPHDLRISE</sequence>
<comment type="caution">
    <text evidence="1">The sequence shown here is derived from an EMBL/GenBank/DDBJ whole genome shotgun (WGS) entry which is preliminary data.</text>
</comment>
<evidence type="ECO:0000313" key="2">
    <source>
        <dbReference type="Proteomes" id="UP000663848"/>
    </source>
</evidence>
<accession>A0A821NTQ4</accession>
<name>A0A821NTQ4_9BILA</name>
<dbReference type="AlphaFoldDB" id="A0A821NTQ4"/>
<gene>
    <name evidence="1" type="ORF">QYT958_LOCUS23493</name>
</gene>
<evidence type="ECO:0000313" key="1">
    <source>
        <dbReference type="EMBL" id="CAF4794645.1"/>
    </source>
</evidence>
<dbReference type="EMBL" id="CAJOBR010004763">
    <property type="protein sequence ID" value="CAF4794645.1"/>
    <property type="molecule type" value="Genomic_DNA"/>
</dbReference>
<organism evidence="1 2">
    <name type="scientific">Rotaria socialis</name>
    <dbReference type="NCBI Taxonomy" id="392032"/>
    <lineage>
        <taxon>Eukaryota</taxon>
        <taxon>Metazoa</taxon>
        <taxon>Spiralia</taxon>
        <taxon>Gnathifera</taxon>
        <taxon>Rotifera</taxon>
        <taxon>Eurotatoria</taxon>
        <taxon>Bdelloidea</taxon>
        <taxon>Philodinida</taxon>
        <taxon>Philodinidae</taxon>
        <taxon>Rotaria</taxon>
    </lineage>
</organism>
<dbReference type="Proteomes" id="UP000663848">
    <property type="component" value="Unassembled WGS sequence"/>
</dbReference>
<protein>
    <submittedName>
        <fullName evidence="1">Uncharacterized protein</fullName>
    </submittedName>
</protein>
<proteinExistence type="predicted"/>
<reference evidence="1" key="1">
    <citation type="submission" date="2021-02" db="EMBL/GenBank/DDBJ databases">
        <authorList>
            <person name="Nowell W R."/>
        </authorList>
    </citation>
    <scope>NUCLEOTIDE SEQUENCE</scope>
</reference>